<dbReference type="Proteomes" id="UP001566132">
    <property type="component" value="Unassembled WGS sequence"/>
</dbReference>
<keyword evidence="4" id="KW-1185">Reference proteome</keyword>
<dbReference type="PANTHER" id="PTHR21879">
    <property type="entry name" value="FI03362P-RELATED-RELATED"/>
    <property type="match status" value="1"/>
</dbReference>
<gene>
    <name evidence="3" type="ORF">ABEB36_010193</name>
</gene>
<feature type="transmembrane region" description="Helical" evidence="1">
    <location>
        <begin position="176"/>
        <end position="199"/>
    </location>
</feature>
<reference evidence="3 4" key="1">
    <citation type="submission" date="2024-05" db="EMBL/GenBank/DDBJ databases">
        <title>Genetic variation in Jamaican populations of the coffee berry borer (Hypothenemus hampei).</title>
        <authorList>
            <person name="Errbii M."/>
            <person name="Myrie A."/>
        </authorList>
    </citation>
    <scope>NUCLEOTIDE SEQUENCE [LARGE SCALE GENOMIC DNA]</scope>
    <source>
        <strain evidence="3">JA-Hopewell-2020-01-JO</strain>
        <tissue evidence="3">Whole body</tissue>
    </source>
</reference>
<keyword evidence="1" id="KW-0472">Membrane</keyword>
<feature type="chain" id="PRO_5044788546" evidence="2">
    <location>
        <begin position="22"/>
        <end position="269"/>
    </location>
</feature>
<protein>
    <submittedName>
        <fullName evidence="3">Uncharacterized protein</fullName>
    </submittedName>
</protein>
<comment type="caution">
    <text evidence="3">The sequence shown here is derived from an EMBL/GenBank/DDBJ whole genome shotgun (WGS) entry which is preliminary data.</text>
</comment>
<organism evidence="3 4">
    <name type="scientific">Hypothenemus hampei</name>
    <name type="common">Coffee berry borer</name>
    <dbReference type="NCBI Taxonomy" id="57062"/>
    <lineage>
        <taxon>Eukaryota</taxon>
        <taxon>Metazoa</taxon>
        <taxon>Ecdysozoa</taxon>
        <taxon>Arthropoda</taxon>
        <taxon>Hexapoda</taxon>
        <taxon>Insecta</taxon>
        <taxon>Pterygota</taxon>
        <taxon>Neoptera</taxon>
        <taxon>Endopterygota</taxon>
        <taxon>Coleoptera</taxon>
        <taxon>Polyphaga</taxon>
        <taxon>Cucujiformia</taxon>
        <taxon>Curculionidae</taxon>
        <taxon>Scolytinae</taxon>
        <taxon>Hypothenemus</taxon>
    </lineage>
</organism>
<feature type="signal peptide" evidence="2">
    <location>
        <begin position="1"/>
        <end position="21"/>
    </location>
</feature>
<sequence>MFIKYALYGLSLLTVNVLARSATFNEENSLNINEQTPRGSDSSSYSYLNDFRYMYKVYQECASQELTPCLKLKLLAALDRASRSYSLNIIDGVSFVKDPNAIVQETSPKSEAEIEANLPRSLNEKDQALSELILNKMASFLGSHTLQVKLPSSSDLARSFSEDEARGKKGGKKGGAMMLLPLILGGTLVPLALGALALLAGKALIISKLALVLAGIIGLKKLLSGHSGHHDSGHVEVVSGHHGSGWGRSYDKEEAARLAYQSYEPKKER</sequence>
<dbReference type="Pfam" id="PF07898">
    <property type="entry name" value="DUF1676"/>
    <property type="match status" value="1"/>
</dbReference>
<dbReference type="AlphaFoldDB" id="A0ABD1EIY8"/>
<keyword evidence="2" id="KW-0732">Signal</keyword>
<evidence type="ECO:0000313" key="3">
    <source>
        <dbReference type="EMBL" id="KAL1494623.1"/>
    </source>
</evidence>
<evidence type="ECO:0000313" key="4">
    <source>
        <dbReference type="Proteomes" id="UP001566132"/>
    </source>
</evidence>
<keyword evidence="1" id="KW-0812">Transmembrane</keyword>
<evidence type="ECO:0000256" key="1">
    <source>
        <dbReference type="SAM" id="Phobius"/>
    </source>
</evidence>
<dbReference type="EMBL" id="JBDJPC010000007">
    <property type="protein sequence ID" value="KAL1494623.1"/>
    <property type="molecule type" value="Genomic_DNA"/>
</dbReference>
<keyword evidence="1" id="KW-1133">Transmembrane helix</keyword>
<evidence type="ECO:0000256" key="2">
    <source>
        <dbReference type="SAM" id="SignalP"/>
    </source>
</evidence>
<dbReference type="PANTHER" id="PTHR21879:SF14">
    <property type="entry name" value="OSIRIS 8"/>
    <property type="match status" value="1"/>
</dbReference>
<proteinExistence type="predicted"/>
<name>A0ABD1EIY8_HYPHA</name>
<accession>A0ABD1EIY8</accession>
<dbReference type="InterPro" id="IPR012464">
    <property type="entry name" value="DUF1676"/>
</dbReference>